<gene>
    <name evidence="2" type="ORF">MM415A00846_0021</name>
    <name evidence="1" type="ORF">MM415B00619_0033</name>
</gene>
<protein>
    <submittedName>
        <fullName evidence="2">Uncharacterized protein</fullName>
    </submittedName>
</protein>
<name>A0A6M3KCU7_9ZZZZ</name>
<dbReference type="EMBL" id="MT141499">
    <property type="protein sequence ID" value="QJA63554.1"/>
    <property type="molecule type" value="Genomic_DNA"/>
</dbReference>
<organism evidence="2">
    <name type="scientific">viral metagenome</name>
    <dbReference type="NCBI Taxonomy" id="1070528"/>
    <lineage>
        <taxon>unclassified sequences</taxon>
        <taxon>metagenomes</taxon>
        <taxon>organismal metagenomes</taxon>
    </lineage>
</organism>
<sequence>MNTISFRQLQRMTVKQILEMCPLTVTVDGESTFKLITGTQLKEKSFVKERGELNTEDYI</sequence>
<dbReference type="EMBL" id="MT142389">
    <property type="protein sequence ID" value="QJA79642.1"/>
    <property type="molecule type" value="Genomic_DNA"/>
</dbReference>
<proteinExistence type="predicted"/>
<accession>A0A6M3KCU7</accession>
<evidence type="ECO:0000313" key="1">
    <source>
        <dbReference type="EMBL" id="QJA63554.1"/>
    </source>
</evidence>
<evidence type="ECO:0000313" key="2">
    <source>
        <dbReference type="EMBL" id="QJA79642.1"/>
    </source>
</evidence>
<reference evidence="2" key="1">
    <citation type="submission" date="2020-03" db="EMBL/GenBank/DDBJ databases">
        <title>The deep terrestrial virosphere.</title>
        <authorList>
            <person name="Holmfeldt K."/>
            <person name="Nilsson E."/>
            <person name="Simone D."/>
            <person name="Lopez-Fernandez M."/>
            <person name="Wu X."/>
            <person name="de Brujin I."/>
            <person name="Lundin D."/>
            <person name="Andersson A."/>
            <person name="Bertilsson S."/>
            <person name="Dopson M."/>
        </authorList>
    </citation>
    <scope>NUCLEOTIDE SEQUENCE</scope>
    <source>
        <strain evidence="2">MM415A00846</strain>
        <strain evidence="1">MM415B00619</strain>
    </source>
</reference>
<dbReference type="AlphaFoldDB" id="A0A6M3KCU7"/>